<sequence>MTTERPARSSDPSRSALDRLVPSGGAVFAERFWGRAPLLATVEERSGDTFADLFDVAAADELLTHRGLRTPFLRMAKQGTTVPESAFTARGGVGAGIADQVDPDKVRRLFADGTSIVLQALHRTWEPVARFAQDLAAELGHPTQVNSYITPADNRGFEAHYDVHDVFVLQIHGTKHWVIHPPVLDRPQRDEPWNDRAGRVREASSAAPLLDTVLRPGDVLYLPRGFIHSARACGGTSVHLTIGIHPWTGQHVTSALLTATGRRLHDDPRVRTSLPVGIDPGEGEALRPEVERLREVLLDAVRTLDADAVLDTLAEQARDAQRADALPPLAQLDAADTLAPTSRVRLRRHLLVRLEDTDDGTLVTSRIGVVRLEADAAAVLQRLLEGRELTAREAGHGGGISAVADLVRQGLLEVLP</sequence>
<dbReference type="InterPro" id="IPR003347">
    <property type="entry name" value="JmjC_dom"/>
</dbReference>
<name>A0A5Q2FJ19_9ACTN</name>
<dbReference type="Gene3D" id="2.60.120.650">
    <property type="entry name" value="Cupin"/>
    <property type="match status" value="1"/>
</dbReference>
<dbReference type="EMBL" id="CP045725">
    <property type="protein sequence ID" value="QGF24306.1"/>
    <property type="molecule type" value="Genomic_DNA"/>
</dbReference>
<keyword evidence="6" id="KW-1185">Reference proteome</keyword>
<keyword evidence="3" id="KW-0408">Iron</keyword>
<feature type="domain" description="JmjC" evidence="4">
    <location>
        <begin position="113"/>
        <end position="261"/>
    </location>
</feature>
<dbReference type="GO" id="GO:0032453">
    <property type="term" value="F:histone H3K4 demethylase activity"/>
    <property type="evidence" value="ECO:0007669"/>
    <property type="project" value="TreeGrafter"/>
</dbReference>
<dbReference type="GO" id="GO:0051864">
    <property type="term" value="F:histone H3K36 demethylase activity"/>
    <property type="evidence" value="ECO:0007669"/>
    <property type="project" value="TreeGrafter"/>
</dbReference>
<gene>
    <name evidence="5" type="ORF">Rai3103_12255</name>
</gene>
<evidence type="ECO:0000256" key="3">
    <source>
        <dbReference type="ARBA" id="ARBA00023004"/>
    </source>
</evidence>
<comment type="cofactor">
    <cofactor evidence="1">
        <name>Fe(2+)</name>
        <dbReference type="ChEBI" id="CHEBI:29033"/>
    </cofactor>
</comment>
<dbReference type="SUPFAM" id="SSF51197">
    <property type="entry name" value="Clavaminate synthase-like"/>
    <property type="match status" value="1"/>
</dbReference>
<dbReference type="AlphaFoldDB" id="A0A5Q2FJ19"/>
<organism evidence="5 6">
    <name type="scientific">Raineyella fluvialis</name>
    <dbReference type="NCBI Taxonomy" id="2662261"/>
    <lineage>
        <taxon>Bacteria</taxon>
        <taxon>Bacillati</taxon>
        <taxon>Actinomycetota</taxon>
        <taxon>Actinomycetes</taxon>
        <taxon>Propionibacteriales</taxon>
        <taxon>Propionibacteriaceae</taxon>
        <taxon>Raineyella</taxon>
    </lineage>
</organism>
<protein>
    <submittedName>
        <fullName evidence="5">Cupin</fullName>
    </submittedName>
</protein>
<reference evidence="5 6" key="1">
    <citation type="submission" date="2019-10" db="EMBL/GenBank/DDBJ databases">
        <title>Genomic analysis of Raineyella sp. CBA3103.</title>
        <authorList>
            <person name="Roh S.W."/>
        </authorList>
    </citation>
    <scope>NUCLEOTIDE SEQUENCE [LARGE SCALE GENOMIC DNA]</scope>
    <source>
        <strain evidence="5 6">CBA3103</strain>
    </source>
</reference>
<evidence type="ECO:0000313" key="6">
    <source>
        <dbReference type="Proteomes" id="UP000386847"/>
    </source>
</evidence>
<accession>A0A5Q2FJ19</accession>
<dbReference type="PANTHER" id="PTHR13096">
    <property type="entry name" value="MINA53 MYC INDUCED NUCLEAR ANTIGEN"/>
    <property type="match status" value="1"/>
</dbReference>
<dbReference type="InterPro" id="IPR039994">
    <property type="entry name" value="NO66-like"/>
</dbReference>
<evidence type="ECO:0000313" key="5">
    <source>
        <dbReference type="EMBL" id="QGF24306.1"/>
    </source>
</evidence>
<dbReference type="PANTHER" id="PTHR13096:SF9">
    <property type="entry name" value="BIFUNCTIONAL LYSINE-SPECIFIC DEMETHYLASE AND HISTIDYL-HYDROXYLASE"/>
    <property type="match status" value="1"/>
</dbReference>
<dbReference type="SMART" id="SM00558">
    <property type="entry name" value="JmjC"/>
    <property type="match status" value="1"/>
</dbReference>
<keyword evidence="2" id="KW-0479">Metal-binding</keyword>
<evidence type="ECO:0000259" key="4">
    <source>
        <dbReference type="PROSITE" id="PS51184"/>
    </source>
</evidence>
<dbReference type="PROSITE" id="PS51184">
    <property type="entry name" value="JMJC"/>
    <property type="match status" value="1"/>
</dbReference>
<dbReference type="GO" id="GO:0046872">
    <property type="term" value="F:metal ion binding"/>
    <property type="evidence" value="ECO:0007669"/>
    <property type="project" value="UniProtKB-KW"/>
</dbReference>
<evidence type="ECO:0000256" key="2">
    <source>
        <dbReference type="ARBA" id="ARBA00022723"/>
    </source>
</evidence>
<dbReference type="Proteomes" id="UP000386847">
    <property type="component" value="Chromosome"/>
</dbReference>
<proteinExistence type="predicted"/>
<dbReference type="Pfam" id="PF08007">
    <property type="entry name" value="JmjC_2"/>
    <property type="match status" value="1"/>
</dbReference>
<dbReference type="KEGG" id="rain:Rai3103_12255"/>
<evidence type="ECO:0000256" key="1">
    <source>
        <dbReference type="ARBA" id="ARBA00001954"/>
    </source>
</evidence>